<accession>A0A0A2A8D0</accession>
<dbReference type="AlphaFoldDB" id="A0A0A2A8D0"/>
<feature type="transmembrane region" description="Helical" evidence="1">
    <location>
        <begin position="34"/>
        <end position="60"/>
    </location>
</feature>
<name>A0A0A2A8D0_PROMR</name>
<protein>
    <recommendedName>
        <fullName evidence="4">TM2 domain-containing protein</fullName>
    </recommendedName>
</protein>
<comment type="caution">
    <text evidence="2">The sequence shown here is derived from an EMBL/GenBank/DDBJ whole genome shotgun (WGS) entry which is preliminary data.</text>
</comment>
<dbReference type="STRING" id="74545.EU96_1410"/>
<organism evidence="2 3">
    <name type="scientific">Prochlorococcus marinus str. MIT 9302</name>
    <dbReference type="NCBI Taxonomy" id="74545"/>
    <lineage>
        <taxon>Bacteria</taxon>
        <taxon>Bacillati</taxon>
        <taxon>Cyanobacteriota</taxon>
        <taxon>Cyanophyceae</taxon>
        <taxon>Synechococcales</taxon>
        <taxon>Prochlorococcaceae</taxon>
        <taxon>Prochlorococcus</taxon>
    </lineage>
</organism>
<proteinExistence type="predicted"/>
<reference evidence="3" key="1">
    <citation type="journal article" date="2014" name="Sci. Data">
        <title>Genomes of diverse isolates of the marine cyanobacterium Prochlorococcus.</title>
        <authorList>
            <person name="Biller S."/>
            <person name="Berube P."/>
            <person name="Thompson J."/>
            <person name="Kelly L."/>
            <person name="Roggensack S."/>
            <person name="Awad L."/>
            <person name="Roache-Johnson K."/>
            <person name="Ding H."/>
            <person name="Giovannoni S.J."/>
            <person name="Moore L.R."/>
            <person name="Chisholm S.W."/>
        </authorList>
    </citation>
    <scope>NUCLEOTIDE SEQUENCE [LARGE SCALE GENOMIC DNA]</scope>
    <source>
        <strain evidence="3">MIT 9302</strain>
    </source>
</reference>
<dbReference type="EMBL" id="JNAM01000011">
    <property type="protein sequence ID" value="KGF96774.1"/>
    <property type="molecule type" value="Genomic_DNA"/>
</dbReference>
<sequence>MLRKKEKQTLTRLFLLGVGAPIGLDRFYEGDLTGGFLAILGFLLALITIVGLLIWIIPFISKTFRLLREFEDAED</sequence>
<keyword evidence="1" id="KW-1133">Transmembrane helix</keyword>
<gene>
    <name evidence="2" type="ORF">EU96_1410</name>
</gene>
<evidence type="ECO:0008006" key="4">
    <source>
        <dbReference type="Google" id="ProtNLM"/>
    </source>
</evidence>
<dbReference type="RefSeq" id="WP_032527048.1">
    <property type="nucleotide sequence ID" value="NZ_CP138951.1"/>
</dbReference>
<evidence type="ECO:0000313" key="3">
    <source>
        <dbReference type="Proteomes" id="UP000030445"/>
    </source>
</evidence>
<keyword evidence="1" id="KW-0812">Transmembrane</keyword>
<evidence type="ECO:0000313" key="2">
    <source>
        <dbReference type="EMBL" id="KGF96774.1"/>
    </source>
</evidence>
<dbReference type="OrthoDB" id="541719at2"/>
<evidence type="ECO:0000256" key="1">
    <source>
        <dbReference type="SAM" id="Phobius"/>
    </source>
</evidence>
<dbReference type="Proteomes" id="UP000030445">
    <property type="component" value="Unassembled WGS sequence"/>
</dbReference>
<keyword evidence="1" id="KW-0472">Membrane</keyword>